<evidence type="ECO:0000313" key="2">
    <source>
        <dbReference type="Proteomes" id="UP000033869"/>
    </source>
</evidence>
<accession>A0A0G0YG21</accession>
<name>A0A0G0YG21_UNCC2</name>
<dbReference type="AlphaFoldDB" id="A0A0G0YG21"/>
<gene>
    <name evidence="1" type="ORF">UU65_C0010G0003</name>
</gene>
<reference evidence="1 2" key="1">
    <citation type="journal article" date="2015" name="Nature">
        <title>rRNA introns, odd ribosomes, and small enigmatic genomes across a large radiation of phyla.</title>
        <authorList>
            <person name="Brown C.T."/>
            <person name="Hug L.A."/>
            <person name="Thomas B.C."/>
            <person name="Sharon I."/>
            <person name="Castelle C.J."/>
            <person name="Singh A."/>
            <person name="Wilkins M.J."/>
            <person name="Williams K.H."/>
            <person name="Banfield J.F."/>
        </authorList>
    </citation>
    <scope>NUCLEOTIDE SEQUENCE [LARGE SCALE GENOMIC DNA]</scope>
</reference>
<proteinExistence type="predicted"/>
<comment type="caution">
    <text evidence="1">The sequence shown here is derived from an EMBL/GenBank/DDBJ whole genome shotgun (WGS) entry which is preliminary data.</text>
</comment>
<sequence length="117" mass="13437">MQDATEIQKKIEGIQWQDNITVEFKEESDPVLVAVSFDILLFGHKIKMEDAQRSILLTVEESKRWNEDSNRTVNFIAGQTFDHELFTKIAGEIKSISIEHQPLGRPCEDSRWFGSIG</sequence>
<organism evidence="1 2">
    <name type="scientific">candidate division CPR2 bacterium GW2011_GWC1_41_48</name>
    <dbReference type="NCBI Taxonomy" id="1618344"/>
    <lineage>
        <taxon>Bacteria</taxon>
        <taxon>Bacteria division CPR2</taxon>
    </lineage>
</organism>
<dbReference type="Proteomes" id="UP000033869">
    <property type="component" value="Unassembled WGS sequence"/>
</dbReference>
<protein>
    <submittedName>
        <fullName evidence="1">Uncharacterized protein</fullName>
    </submittedName>
</protein>
<evidence type="ECO:0000313" key="1">
    <source>
        <dbReference type="EMBL" id="KKS08531.1"/>
    </source>
</evidence>
<dbReference type="EMBL" id="LCBL01000010">
    <property type="protein sequence ID" value="KKS08531.1"/>
    <property type="molecule type" value="Genomic_DNA"/>
</dbReference>